<dbReference type="PATRIC" id="fig|1073571.4.peg.1425"/>
<dbReference type="HOGENOM" id="CLU_1101994_0_0_9"/>
<evidence type="ECO:0000313" key="3">
    <source>
        <dbReference type="EMBL" id="CQR53442.1"/>
    </source>
</evidence>
<dbReference type="EMBL" id="LN831776">
    <property type="protein sequence ID" value="CQR53442.1"/>
    <property type="molecule type" value="Genomic_DNA"/>
</dbReference>
<feature type="domain" description="DUF3600" evidence="2">
    <location>
        <begin position="67"/>
        <end position="163"/>
    </location>
</feature>
<keyword evidence="1" id="KW-0812">Transmembrane</keyword>
<dbReference type="Gene3D" id="1.10.3950.10">
    <property type="entry name" value="putative ecf-type sigma factor negative effector from bacillus cereus"/>
    <property type="match status" value="2"/>
</dbReference>
<keyword evidence="1" id="KW-1133">Transmembrane helix</keyword>
<protein>
    <recommendedName>
        <fullName evidence="2">DUF3600 domain-containing protein</fullName>
    </recommendedName>
</protein>
<dbReference type="InterPro" id="IPR022019">
    <property type="entry name" value="DUF3600"/>
</dbReference>
<dbReference type="RefSeq" id="WP_020427635.1">
    <property type="nucleotide sequence ID" value="NZ_AGBD01000430.1"/>
</dbReference>
<keyword evidence="1" id="KW-0472">Membrane</keyword>
<dbReference type="AlphaFoldDB" id="A0A0E3WGM3"/>
<dbReference type="KEGG" id="pri:PRIO_1371"/>
<organism evidence="3 4">
    <name type="scientific">Paenibacillus riograndensis SBR5</name>
    <dbReference type="NCBI Taxonomy" id="1073571"/>
    <lineage>
        <taxon>Bacteria</taxon>
        <taxon>Bacillati</taxon>
        <taxon>Bacillota</taxon>
        <taxon>Bacilli</taxon>
        <taxon>Bacillales</taxon>
        <taxon>Paenibacillaceae</taxon>
        <taxon>Paenibacillus</taxon>
        <taxon>Paenibacillus sonchi group</taxon>
    </lineage>
</organism>
<dbReference type="Pfam" id="PF12207">
    <property type="entry name" value="DUF3600"/>
    <property type="match status" value="1"/>
</dbReference>
<gene>
    <name evidence="3" type="ORF">PRIO_1371</name>
</gene>
<dbReference type="Proteomes" id="UP000033163">
    <property type="component" value="Chromosome I"/>
</dbReference>
<evidence type="ECO:0000256" key="1">
    <source>
        <dbReference type="SAM" id="Phobius"/>
    </source>
</evidence>
<evidence type="ECO:0000313" key="4">
    <source>
        <dbReference type="Proteomes" id="UP000033163"/>
    </source>
</evidence>
<proteinExistence type="predicted"/>
<name>A0A0E3WGM3_9BACL</name>
<sequence length="252" mass="28286">MSLEENLRRTLQAETEGWSAPPELKGKILDRIEPGKGGRRMKKWLIATILAASLVIPAGAYAGYHYLSDSMYGSQDNFVQNGGTLEQYEQVEAKLQQAKQSLSEEDFNTMISLLHKLGSFNLQIADASGMLHPEKLSAKDRERYNRLGAELEPYFSKLKNPKKPQQPVEQVDPDAFWDQQLAKAQKTFSGGELDEVQRLIGELKVLNAKVTDPDGSIHMDRLTQADQSSQDRLIEELNPYLKKLGVQLKPSS</sequence>
<dbReference type="InterPro" id="IPR038267">
    <property type="entry name" value="ECF_sigma_eff"/>
</dbReference>
<reference evidence="4" key="1">
    <citation type="submission" date="2015-03" db="EMBL/GenBank/DDBJ databases">
        <authorList>
            <person name="Wibberg D."/>
        </authorList>
    </citation>
    <scope>NUCLEOTIDE SEQUENCE [LARGE SCALE GENOMIC DNA]</scope>
</reference>
<feature type="transmembrane region" description="Helical" evidence="1">
    <location>
        <begin position="44"/>
        <end position="67"/>
    </location>
</feature>
<evidence type="ECO:0000259" key="2">
    <source>
        <dbReference type="Pfam" id="PF12207"/>
    </source>
</evidence>
<accession>A0A0E3WGM3</accession>